<protein>
    <submittedName>
        <fullName evidence="2">Uncharacterized protein</fullName>
    </submittedName>
</protein>
<reference evidence="2" key="1">
    <citation type="submission" date="2014-11" db="EMBL/GenBank/DDBJ databases">
        <authorList>
            <person name="Amaro Gonzalez C."/>
        </authorList>
    </citation>
    <scope>NUCLEOTIDE SEQUENCE</scope>
</reference>
<name>A0A0E9V2F7_ANGAN</name>
<evidence type="ECO:0000256" key="1">
    <source>
        <dbReference type="SAM" id="MobiDB-lite"/>
    </source>
</evidence>
<proteinExistence type="predicted"/>
<accession>A0A0E9V2F7</accession>
<organism evidence="2">
    <name type="scientific">Anguilla anguilla</name>
    <name type="common">European freshwater eel</name>
    <name type="synonym">Muraena anguilla</name>
    <dbReference type="NCBI Taxonomy" id="7936"/>
    <lineage>
        <taxon>Eukaryota</taxon>
        <taxon>Metazoa</taxon>
        <taxon>Chordata</taxon>
        <taxon>Craniata</taxon>
        <taxon>Vertebrata</taxon>
        <taxon>Euteleostomi</taxon>
        <taxon>Actinopterygii</taxon>
        <taxon>Neopterygii</taxon>
        <taxon>Teleostei</taxon>
        <taxon>Anguilliformes</taxon>
        <taxon>Anguillidae</taxon>
        <taxon>Anguilla</taxon>
    </lineage>
</organism>
<dbReference type="AlphaFoldDB" id="A0A0E9V2F7"/>
<sequence>MAPPDMKTNLKAAEPSQPPPGSALTVPLM</sequence>
<evidence type="ECO:0000313" key="2">
    <source>
        <dbReference type="EMBL" id="JAH71630.1"/>
    </source>
</evidence>
<reference evidence="2" key="2">
    <citation type="journal article" date="2015" name="Fish Shellfish Immunol.">
        <title>Early steps in the European eel (Anguilla anguilla)-Vibrio vulnificus interaction in the gills: Role of the RtxA13 toxin.</title>
        <authorList>
            <person name="Callol A."/>
            <person name="Pajuelo D."/>
            <person name="Ebbesson L."/>
            <person name="Teles M."/>
            <person name="MacKenzie S."/>
            <person name="Amaro C."/>
        </authorList>
    </citation>
    <scope>NUCLEOTIDE SEQUENCE</scope>
</reference>
<feature type="region of interest" description="Disordered" evidence="1">
    <location>
        <begin position="1"/>
        <end position="29"/>
    </location>
</feature>
<dbReference type="EMBL" id="GBXM01036947">
    <property type="protein sequence ID" value="JAH71630.1"/>
    <property type="molecule type" value="Transcribed_RNA"/>
</dbReference>